<comment type="caution">
    <text evidence="1">The sequence shown here is derived from an EMBL/GenBank/DDBJ whole genome shotgun (WGS) entry which is preliminary data.</text>
</comment>
<dbReference type="AlphaFoldDB" id="A0A2V5IU19"/>
<evidence type="ECO:0000313" key="2">
    <source>
        <dbReference type="Proteomes" id="UP000247980"/>
    </source>
</evidence>
<sequence>MTQQAAVAEIYFDESGHDGENLMAGKTLVFAHASIHMDLEEATDLVGYIRKLTQAQGPELKASDLMRSNEALKEDLFGAEGKLVGHAQVYLVEKANFAVGKIIDMLIEEEAHRRGYNIYGSGIAWQLADDLYQYGSRALTKEGWNDLLSSFTSLMRAKQRKGGDKETVDGFFEKVDNYRYKSRRKNVTNILEMLWITRQHADDFQAALAEGVATKALDPLQMSLYALASSWNERLQQPIMIMHDEQTALTKSLVDTLLAVAKDGYPESYNLPEARFPLVGFEHVDSKSDPRIQLADITAGFTRQVAEAALNGTAEDNRMEQIRSLVHINSIWGHSKSWEQIHPR</sequence>
<dbReference type="InterPro" id="IPR024524">
    <property type="entry name" value="DUF3800"/>
</dbReference>
<dbReference type="Pfam" id="PF12686">
    <property type="entry name" value="DUF3800"/>
    <property type="match status" value="1"/>
</dbReference>
<reference evidence="1 2" key="1">
    <citation type="submission" date="2018-05" db="EMBL/GenBank/DDBJ databases">
        <title>Genetic diversity of glacier-inhabiting Cryobacterium bacteria in China and description of Cryobacterium mengkeensis sp. nov. and Arthrobacter glacialis sp. nov.</title>
        <authorList>
            <person name="Liu Q."/>
            <person name="Xin Y.-H."/>
        </authorList>
    </citation>
    <scope>NUCLEOTIDE SEQUENCE [LARGE SCALE GENOMIC DNA]</scope>
    <source>
        <strain evidence="1 2">B7</strain>
    </source>
</reference>
<keyword evidence="2" id="KW-1185">Reference proteome</keyword>
<name>A0A2V5IU19_9MICC</name>
<dbReference type="RefSeq" id="WP_110484385.1">
    <property type="nucleotide sequence ID" value="NZ_QJVC01000003.1"/>
</dbReference>
<accession>A0A2V5IU19</accession>
<evidence type="ECO:0008006" key="3">
    <source>
        <dbReference type="Google" id="ProtNLM"/>
    </source>
</evidence>
<protein>
    <recommendedName>
        <fullName evidence="3">DUF3800 domain-containing protein</fullName>
    </recommendedName>
</protein>
<dbReference type="OrthoDB" id="5521286at2"/>
<proteinExistence type="predicted"/>
<dbReference type="Proteomes" id="UP000247980">
    <property type="component" value="Unassembled WGS sequence"/>
</dbReference>
<dbReference type="EMBL" id="QJVC01000003">
    <property type="protein sequence ID" value="PYI39481.1"/>
    <property type="molecule type" value="Genomic_DNA"/>
</dbReference>
<gene>
    <name evidence="1" type="ORF">CVS30_05920</name>
</gene>
<organism evidence="1 2">
    <name type="scientific">Arthrobacter psychrolactophilus</name>
    <dbReference type="NCBI Taxonomy" id="92442"/>
    <lineage>
        <taxon>Bacteria</taxon>
        <taxon>Bacillati</taxon>
        <taxon>Actinomycetota</taxon>
        <taxon>Actinomycetes</taxon>
        <taxon>Micrococcales</taxon>
        <taxon>Micrococcaceae</taxon>
        <taxon>Arthrobacter</taxon>
    </lineage>
</organism>
<evidence type="ECO:0000313" key="1">
    <source>
        <dbReference type="EMBL" id="PYI39481.1"/>
    </source>
</evidence>